<dbReference type="AlphaFoldDB" id="A0AAD3SUT0"/>
<dbReference type="Gene3D" id="2.30.30.140">
    <property type="match status" value="1"/>
</dbReference>
<sequence length="198" mass="22100">MKSLRHANSRRCADVGNGDKTIEEHFMAGLKPGDVTWVKLLGTSWWPAQVMDENTVSRKIKPRKRISSAVLVRLYGSYKYVYVDPMKSLSEFENILKQHNGSYREIIRKSLKRDLSKSEPGISKTQPSNSKSIGKIEVDALRKELKQSGAEEKAVLEVPISELIPEKSGDLGARRLKVMQGLGLIAPPGSPFCKNGYT</sequence>
<protein>
    <recommendedName>
        <fullName evidence="1">PWWP domain-containing protein</fullName>
    </recommendedName>
</protein>
<dbReference type="CDD" id="cd05162">
    <property type="entry name" value="PWWP"/>
    <property type="match status" value="1"/>
</dbReference>
<dbReference type="EMBL" id="BSYO01000017">
    <property type="protein sequence ID" value="GMH17395.1"/>
    <property type="molecule type" value="Genomic_DNA"/>
</dbReference>
<name>A0AAD3SUT0_NEPGR</name>
<evidence type="ECO:0000313" key="3">
    <source>
        <dbReference type="Proteomes" id="UP001279734"/>
    </source>
</evidence>
<accession>A0AAD3SUT0</accession>
<comment type="caution">
    <text evidence="2">The sequence shown here is derived from an EMBL/GenBank/DDBJ whole genome shotgun (WGS) entry which is preliminary data.</text>
</comment>
<dbReference type="SMART" id="SM00293">
    <property type="entry name" value="PWWP"/>
    <property type="match status" value="1"/>
</dbReference>
<dbReference type="PANTHER" id="PTHR10688:SF14">
    <property type="entry name" value="PWWP DOMAIN-CONTAINING PROTEIN"/>
    <property type="match status" value="1"/>
</dbReference>
<keyword evidence="3" id="KW-1185">Reference proteome</keyword>
<dbReference type="SUPFAM" id="SSF63748">
    <property type="entry name" value="Tudor/PWWP/MBT"/>
    <property type="match status" value="1"/>
</dbReference>
<dbReference type="InterPro" id="IPR000313">
    <property type="entry name" value="PWWP_dom"/>
</dbReference>
<dbReference type="Proteomes" id="UP001279734">
    <property type="component" value="Unassembled WGS sequence"/>
</dbReference>
<dbReference type="PANTHER" id="PTHR10688">
    <property type="entry name" value="PWWP DOMAIN-CONTAINING PROTEIN"/>
    <property type="match status" value="1"/>
</dbReference>
<evidence type="ECO:0000259" key="1">
    <source>
        <dbReference type="PROSITE" id="PS50812"/>
    </source>
</evidence>
<reference evidence="2" key="1">
    <citation type="submission" date="2023-05" db="EMBL/GenBank/DDBJ databases">
        <title>Nepenthes gracilis genome sequencing.</title>
        <authorList>
            <person name="Fukushima K."/>
        </authorList>
    </citation>
    <scope>NUCLEOTIDE SEQUENCE</scope>
    <source>
        <strain evidence="2">SING2019-196</strain>
    </source>
</reference>
<feature type="domain" description="PWWP" evidence="1">
    <location>
        <begin position="32"/>
        <end position="94"/>
    </location>
</feature>
<dbReference type="InterPro" id="IPR052657">
    <property type="entry name" value="PDP_family_Arabidopsis"/>
</dbReference>
<proteinExistence type="predicted"/>
<gene>
    <name evidence="2" type="ORF">Nepgr_019236</name>
</gene>
<dbReference type="Pfam" id="PF00855">
    <property type="entry name" value="PWWP"/>
    <property type="match status" value="1"/>
</dbReference>
<dbReference type="PROSITE" id="PS50812">
    <property type="entry name" value="PWWP"/>
    <property type="match status" value="1"/>
</dbReference>
<evidence type="ECO:0000313" key="2">
    <source>
        <dbReference type="EMBL" id="GMH17395.1"/>
    </source>
</evidence>
<organism evidence="2 3">
    <name type="scientific">Nepenthes gracilis</name>
    <name type="common">Slender pitcher plant</name>
    <dbReference type="NCBI Taxonomy" id="150966"/>
    <lineage>
        <taxon>Eukaryota</taxon>
        <taxon>Viridiplantae</taxon>
        <taxon>Streptophyta</taxon>
        <taxon>Embryophyta</taxon>
        <taxon>Tracheophyta</taxon>
        <taxon>Spermatophyta</taxon>
        <taxon>Magnoliopsida</taxon>
        <taxon>eudicotyledons</taxon>
        <taxon>Gunneridae</taxon>
        <taxon>Pentapetalae</taxon>
        <taxon>Caryophyllales</taxon>
        <taxon>Nepenthaceae</taxon>
        <taxon>Nepenthes</taxon>
    </lineage>
</organism>